<proteinExistence type="predicted"/>
<dbReference type="EnsemblPlants" id="KEH16908">
    <property type="protein sequence ID" value="KEH16908"/>
    <property type="gene ID" value="MTR_0070s0080"/>
</dbReference>
<dbReference type="Proteomes" id="UP000002051">
    <property type="component" value="Unassembled WGS sequence"/>
</dbReference>
<dbReference type="HOGENOM" id="CLU_1848117_0_0_1"/>
<name>A0A072TJ74_MEDTR</name>
<evidence type="ECO:0000313" key="2">
    <source>
        <dbReference type="EnsemblPlants" id="KEH16908"/>
    </source>
</evidence>
<reference evidence="1 3" key="2">
    <citation type="journal article" date="2014" name="BMC Genomics">
        <title>An improved genome release (version Mt4.0) for the model legume Medicago truncatula.</title>
        <authorList>
            <person name="Tang H."/>
            <person name="Krishnakumar V."/>
            <person name="Bidwell S."/>
            <person name="Rosen B."/>
            <person name="Chan A."/>
            <person name="Zhou S."/>
            <person name="Gentzbittel L."/>
            <person name="Childs K.L."/>
            <person name="Yandell M."/>
            <person name="Gundlach H."/>
            <person name="Mayer K.F."/>
            <person name="Schwartz D.C."/>
            <person name="Town C.D."/>
        </authorList>
    </citation>
    <scope>GENOME REANNOTATION</scope>
    <source>
        <strain evidence="1">A17</strain>
        <strain evidence="2 3">cv. Jemalong A17</strain>
    </source>
</reference>
<gene>
    <name evidence="1" type="ORF">MTR_0070s0080</name>
</gene>
<reference evidence="2" key="3">
    <citation type="submission" date="2015-06" db="UniProtKB">
        <authorList>
            <consortium name="EnsemblPlants"/>
        </authorList>
    </citation>
    <scope>IDENTIFICATION</scope>
    <source>
        <strain evidence="2">cv. Jemalong A17</strain>
    </source>
</reference>
<protein>
    <submittedName>
        <fullName evidence="1 2">Uncharacterized protein</fullName>
    </submittedName>
</protein>
<dbReference type="EMBL" id="KL402795">
    <property type="protein sequence ID" value="KEH16908.1"/>
    <property type="molecule type" value="Genomic_DNA"/>
</dbReference>
<evidence type="ECO:0000313" key="3">
    <source>
        <dbReference type="Proteomes" id="UP000002051"/>
    </source>
</evidence>
<keyword evidence="3" id="KW-1185">Reference proteome</keyword>
<evidence type="ECO:0000313" key="1">
    <source>
        <dbReference type="EMBL" id="KEH16908.1"/>
    </source>
</evidence>
<sequence>MGSTAGNDQNTLLYKSDSKDFGITPVNIFWDKSKETKLTISPSDVGIDPYSLLSANESICNVCGRLPMKALEDKSISKISMTLQREEGILEFRLLDPMYNLIIELIFPKHVGCYMTLPLPKNQKDEFEVIEEDEDDALS</sequence>
<reference evidence="1 3" key="1">
    <citation type="journal article" date="2011" name="Nature">
        <title>The Medicago genome provides insight into the evolution of rhizobial symbioses.</title>
        <authorList>
            <person name="Young N.D."/>
            <person name="Debelle F."/>
            <person name="Oldroyd G.E."/>
            <person name="Geurts R."/>
            <person name="Cannon S.B."/>
            <person name="Udvardi M.K."/>
            <person name="Benedito V.A."/>
            <person name="Mayer K.F."/>
            <person name="Gouzy J."/>
            <person name="Schoof H."/>
            <person name="Van de Peer Y."/>
            <person name="Proost S."/>
            <person name="Cook D.R."/>
            <person name="Meyers B.C."/>
            <person name="Spannagl M."/>
            <person name="Cheung F."/>
            <person name="De Mita S."/>
            <person name="Krishnakumar V."/>
            <person name="Gundlach H."/>
            <person name="Zhou S."/>
            <person name="Mudge J."/>
            <person name="Bharti A.K."/>
            <person name="Murray J.D."/>
            <person name="Naoumkina M.A."/>
            <person name="Rosen B."/>
            <person name="Silverstein K.A."/>
            <person name="Tang H."/>
            <person name="Rombauts S."/>
            <person name="Zhao P.X."/>
            <person name="Zhou P."/>
            <person name="Barbe V."/>
            <person name="Bardou P."/>
            <person name="Bechner M."/>
            <person name="Bellec A."/>
            <person name="Berger A."/>
            <person name="Berges H."/>
            <person name="Bidwell S."/>
            <person name="Bisseling T."/>
            <person name="Choisne N."/>
            <person name="Couloux A."/>
            <person name="Denny R."/>
            <person name="Deshpande S."/>
            <person name="Dai X."/>
            <person name="Doyle J.J."/>
            <person name="Dudez A.M."/>
            <person name="Farmer A.D."/>
            <person name="Fouteau S."/>
            <person name="Franken C."/>
            <person name="Gibelin C."/>
            <person name="Gish J."/>
            <person name="Goldstein S."/>
            <person name="Gonzalez A.J."/>
            <person name="Green P.J."/>
            <person name="Hallab A."/>
            <person name="Hartog M."/>
            <person name="Hua A."/>
            <person name="Humphray S.J."/>
            <person name="Jeong D.H."/>
            <person name="Jing Y."/>
            <person name="Jocker A."/>
            <person name="Kenton S.M."/>
            <person name="Kim D.J."/>
            <person name="Klee K."/>
            <person name="Lai H."/>
            <person name="Lang C."/>
            <person name="Lin S."/>
            <person name="Macmil S.L."/>
            <person name="Magdelenat G."/>
            <person name="Matthews L."/>
            <person name="McCorrison J."/>
            <person name="Monaghan E.L."/>
            <person name="Mun J.H."/>
            <person name="Najar F.Z."/>
            <person name="Nicholson C."/>
            <person name="Noirot C."/>
            <person name="O'Bleness M."/>
            <person name="Paule C.R."/>
            <person name="Poulain J."/>
            <person name="Prion F."/>
            <person name="Qin B."/>
            <person name="Qu C."/>
            <person name="Retzel E.F."/>
            <person name="Riddle C."/>
            <person name="Sallet E."/>
            <person name="Samain S."/>
            <person name="Samson N."/>
            <person name="Sanders I."/>
            <person name="Saurat O."/>
            <person name="Scarpelli C."/>
            <person name="Schiex T."/>
            <person name="Segurens B."/>
            <person name="Severin A.J."/>
            <person name="Sherrier D.J."/>
            <person name="Shi R."/>
            <person name="Sims S."/>
            <person name="Singer S.R."/>
            <person name="Sinharoy S."/>
            <person name="Sterck L."/>
            <person name="Viollet A."/>
            <person name="Wang B.B."/>
            <person name="Wang K."/>
            <person name="Wang M."/>
            <person name="Wang X."/>
            <person name="Warfsmann J."/>
            <person name="Weissenbach J."/>
            <person name="White D.D."/>
            <person name="White J.D."/>
            <person name="Wiley G.B."/>
            <person name="Wincker P."/>
            <person name="Xing Y."/>
            <person name="Yang L."/>
            <person name="Yao Z."/>
            <person name="Ying F."/>
            <person name="Zhai J."/>
            <person name="Zhou L."/>
            <person name="Zuber A."/>
            <person name="Denarie J."/>
            <person name="Dixon R.A."/>
            <person name="May G.D."/>
            <person name="Schwartz D.C."/>
            <person name="Rogers J."/>
            <person name="Quetier F."/>
            <person name="Town C.D."/>
            <person name="Roe B.A."/>
        </authorList>
    </citation>
    <scope>NUCLEOTIDE SEQUENCE [LARGE SCALE GENOMIC DNA]</scope>
    <source>
        <strain evidence="1">A17</strain>
        <strain evidence="2 3">cv. Jemalong A17</strain>
    </source>
</reference>
<accession>A0A072TJ74</accession>
<organism evidence="1 3">
    <name type="scientific">Medicago truncatula</name>
    <name type="common">Barrel medic</name>
    <name type="synonym">Medicago tribuloides</name>
    <dbReference type="NCBI Taxonomy" id="3880"/>
    <lineage>
        <taxon>Eukaryota</taxon>
        <taxon>Viridiplantae</taxon>
        <taxon>Streptophyta</taxon>
        <taxon>Embryophyta</taxon>
        <taxon>Tracheophyta</taxon>
        <taxon>Spermatophyta</taxon>
        <taxon>Magnoliopsida</taxon>
        <taxon>eudicotyledons</taxon>
        <taxon>Gunneridae</taxon>
        <taxon>Pentapetalae</taxon>
        <taxon>rosids</taxon>
        <taxon>fabids</taxon>
        <taxon>Fabales</taxon>
        <taxon>Fabaceae</taxon>
        <taxon>Papilionoideae</taxon>
        <taxon>50 kb inversion clade</taxon>
        <taxon>NPAAA clade</taxon>
        <taxon>Hologalegina</taxon>
        <taxon>IRL clade</taxon>
        <taxon>Trifolieae</taxon>
        <taxon>Medicago</taxon>
    </lineage>
</organism>
<dbReference type="AlphaFoldDB" id="A0A072TJ74"/>